<dbReference type="AlphaFoldDB" id="A0A378ITG0"/>
<dbReference type="EMBL" id="UGNY01000001">
    <property type="protein sequence ID" value="STX38518.1"/>
    <property type="molecule type" value="Genomic_DNA"/>
</dbReference>
<dbReference type="RefSeq" id="WP_181874875.1">
    <property type="nucleotide sequence ID" value="NZ_UGNY01000001.1"/>
</dbReference>
<protein>
    <recommendedName>
        <fullName evidence="4">Transmembrane protein</fullName>
    </recommendedName>
</protein>
<keyword evidence="1" id="KW-0812">Transmembrane</keyword>
<accession>A0A378ITG0</accession>
<feature type="transmembrane region" description="Helical" evidence="1">
    <location>
        <begin position="146"/>
        <end position="166"/>
    </location>
</feature>
<keyword evidence="1" id="KW-1133">Transmembrane helix</keyword>
<evidence type="ECO:0000256" key="1">
    <source>
        <dbReference type="SAM" id="Phobius"/>
    </source>
</evidence>
<evidence type="ECO:0000313" key="3">
    <source>
        <dbReference type="Proteomes" id="UP000254033"/>
    </source>
</evidence>
<sequence>MNTKTQDELFLLIGIIGSIILLVGLTQTPAQGYYVVGSLLLLFTSLHFKLIYFIALEMILIAGHGAILLGIGTALQMALPILLCLQLLCFYLLSGQINNFFLLIGIIGIAVLSVGFAYENQWVFFAGSLAVAIYAFYSAYKGKRITLLWAFLNSLFALIAILKLIFSSGGRL</sequence>
<feature type="transmembrane region" description="Helical" evidence="1">
    <location>
        <begin position="67"/>
        <end position="93"/>
    </location>
</feature>
<feature type="transmembrane region" description="Helical" evidence="1">
    <location>
        <begin position="122"/>
        <end position="140"/>
    </location>
</feature>
<feature type="transmembrane region" description="Helical" evidence="1">
    <location>
        <begin position="33"/>
        <end position="55"/>
    </location>
</feature>
<reference evidence="2 3" key="1">
    <citation type="submission" date="2018-06" db="EMBL/GenBank/DDBJ databases">
        <authorList>
            <consortium name="Pathogen Informatics"/>
            <person name="Doyle S."/>
        </authorList>
    </citation>
    <scope>NUCLEOTIDE SEQUENCE [LARGE SCALE GENOMIC DNA]</scope>
    <source>
        <strain evidence="2 3">NCTC11978</strain>
    </source>
</reference>
<name>A0A378ITG0_9GAMM</name>
<organism evidence="2 3">
    <name type="scientific">Legionella feeleii</name>
    <dbReference type="NCBI Taxonomy" id="453"/>
    <lineage>
        <taxon>Bacteria</taxon>
        <taxon>Pseudomonadati</taxon>
        <taxon>Pseudomonadota</taxon>
        <taxon>Gammaproteobacteria</taxon>
        <taxon>Legionellales</taxon>
        <taxon>Legionellaceae</taxon>
        <taxon>Legionella</taxon>
    </lineage>
</organism>
<feature type="transmembrane region" description="Helical" evidence="1">
    <location>
        <begin position="99"/>
        <end position="117"/>
    </location>
</feature>
<feature type="transmembrane region" description="Helical" evidence="1">
    <location>
        <begin position="9"/>
        <end position="27"/>
    </location>
</feature>
<gene>
    <name evidence="2" type="ORF">NCTC11978_01702</name>
</gene>
<dbReference type="Proteomes" id="UP000254033">
    <property type="component" value="Unassembled WGS sequence"/>
</dbReference>
<keyword evidence="1" id="KW-0472">Membrane</keyword>
<evidence type="ECO:0008006" key="4">
    <source>
        <dbReference type="Google" id="ProtNLM"/>
    </source>
</evidence>
<proteinExistence type="predicted"/>
<evidence type="ECO:0000313" key="2">
    <source>
        <dbReference type="EMBL" id="STX38518.1"/>
    </source>
</evidence>